<dbReference type="SUPFAM" id="SSF64518">
    <property type="entry name" value="Phase 1 flagellin"/>
    <property type="match status" value="1"/>
</dbReference>
<dbReference type="PaxDb" id="584708-Apau_1071"/>
<dbReference type="Pfam" id="PF00669">
    <property type="entry name" value="Flagellin_N"/>
    <property type="match status" value="1"/>
</dbReference>
<evidence type="ECO:0000313" key="7">
    <source>
        <dbReference type="Proteomes" id="UP000005096"/>
    </source>
</evidence>
<keyword evidence="6" id="KW-0966">Cell projection</keyword>
<dbReference type="Pfam" id="PF00700">
    <property type="entry name" value="Flagellin_C"/>
    <property type="match status" value="1"/>
</dbReference>
<sequence>MLQRVSNPMMQQMMLTDMQNNLARMLEIQHQIATQKKFSKPSDNPIDVTRSLAMGTTITENVQYQRNIDDGVTWLKNTETSFNQITNVYQQVRQLAIYAGDGGLADVDMGAIAEQLEQLQEEMRCAANYEVEGRFLLSGLSTGIRPFVRDASGKVIYQGSLDSVQFEMERQELGKVSFNGRDIFPANDTQYTLRSVEVGMDFLWKGRDEILQLQVGDQMVKARLPEKWQDEKLDNIDDPTDFNRYRDPGEQEGYTLDDIAKAINDSMEMGNVKRLVSVTVEKDETRGVQRLVVKSHNGQPVRLTTWPETDQQKLAQGIGGTHVPAGFVADADSTMTVDFLNGVTYDVKVAAGDTLADIAAKLRSVPGIWASDNADGANQWLEVVARAPGTPYQIKLTGNVRNLFGSVDTVSSNPVDKNTDHSHIDLGRLLGIETALKSTELVPTWNVNTTAANGALHWKFQSGDRKGEIFINSDPNLTLQELATQITAVMGDWVEAVVETDAPDGTKPTPDPLGNSGANFEAATQRLVLRTKDGAPLVVYDGEKAGAAVSYARQMGVETALRGAGTVTYPSDGAGAFDENMPALMNVQVGDRSFTVKVCRKADTAELVLGAIASQVNEQAGTKLLDVDALTGGPGGSVALLSLTGEPVRIVDRGYGDPAYAAFTGGVAQQLGIQAGVRSTVAVGSDQAGATGTLRIQTQGRSVDVSVLATDTLQSLSDRIRGLTGDWLDVSYFDQTVQTPPGGGEVRLALAAKDGSPLSIYDVSGGAADTFRLRTALRSNVNVSGWTAAAGDQLTLSVNGVTQTIDLFDENATPPPPPPASVAANIDELAALINSRFQAQDLRAQVVDAGAGDRRLVLSSPRGYQVTVEAAGTTLANPIGIAPGITSPNRGGEGPFNQQVQVRTAANQKGQDFFGVLDDLIAAVKGEDRLGISNFLLGKVTAWGDNLLKCRTECGALVNRYENSESRLKENNLNLTELQSKISDVDLAEAATQFQMAQAVYQASLAVISKIVQPTLVDFLR</sequence>
<dbReference type="InterPro" id="IPR046358">
    <property type="entry name" value="Flagellin_C"/>
</dbReference>
<dbReference type="Gene3D" id="1.20.1330.10">
    <property type="entry name" value="f41 fragment of flagellin, N-terminal domain"/>
    <property type="match status" value="2"/>
</dbReference>
<evidence type="ECO:0000259" key="4">
    <source>
        <dbReference type="Pfam" id="PF00669"/>
    </source>
</evidence>
<dbReference type="STRING" id="584708.Apau_1071"/>
<dbReference type="eggNOG" id="COG1344">
    <property type="taxonomic scope" value="Bacteria"/>
</dbReference>
<dbReference type="NCBIfam" id="TIGR02550">
    <property type="entry name" value="flagell_flgL"/>
    <property type="match status" value="1"/>
</dbReference>
<reference evidence="6 7" key="1">
    <citation type="journal article" date="2010" name="Stand. Genomic Sci.">
        <title>Non-contiguous finished genome sequence of Aminomonas paucivorans type strain (GLU-3).</title>
        <authorList>
            <person name="Pitluck S."/>
            <person name="Yasawong M."/>
            <person name="Held B."/>
            <person name="Lapidus A."/>
            <person name="Nolan M."/>
            <person name="Copeland A."/>
            <person name="Lucas S."/>
            <person name="Del Rio T.G."/>
            <person name="Tice H."/>
            <person name="Cheng J.F."/>
            <person name="Chertkov O."/>
            <person name="Goodwin L."/>
            <person name="Tapia R."/>
            <person name="Han C."/>
            <person name="Liolios K."/>
            <person name="Ivanova N."/>
            <person name="Mavromatis K."/>
            <person name="Ovchinnikova G."/>
            <person name="Pati A."/>
            <person name="Chen A."/>
            <person name="Palaniappan K."/>
            <person name="Land M."/>
            <person name="Hauser L."/>
            <person name="Chang Y.J."/>
            <person name="Jeffries C.D."/>
            <person name="Pukall R."/>
            <person name="Spring S."/>
            <person name="Rohde M."/>
            <person name="Sikorski J."/>
            <person name="Goker M."/>
            <person name="Woyke T."/>
            <person name="Bristow J."/>
            <person name="Eisen J.A."/>
            <person name="Markowitz V."/>
            <person name="Hugenholtz P."/>
            <person name="Kyrpides N.C."/>
            <person name="Klenk H.P."/>
        </authorList>
    </citation>
    <scope>NUCLEOTIDE SEQUENCE [LARGE SCALE GENOMIC DNA]</scope>
    <source>
        <strain evidence="6 7">DSM 12260</strain>
    </source>
</reference>
<keyword evidence="3" id="KW-0975">Bacterial flagellum</keyword>
<protein>
    <submittedName>
        <fullName evidence="6">Flagellin domain protein</fullName>
    </submittedName>
</protein>
<accession>E3CXD2</accession>
<dbReference type="RefSeq" id="WP_006300682.1">
    <property type="nucleotide sequence ID" value="NZ_CM001022.1"/>
</dbReference>
<proteinExistence type="inferred from homology"/>
<dbReference type="PANTHER" id="PTHR42792:SF1">
    <property type="entry name" value="FLAGELLAR HOOK-ASSOCIATED PROTEIN 3"/>
    <property type="match status" value="1"/>
</dbReference>
<keyword evidence="7" id="KW-1185">Reference proteome</keyword>
<dbReference type="GO" id="GO:0005198">
    <property type="term" value="F:structural molecule activity"/>
    <property type="evidence" value="ECO:0007669"/>
    <property type="project" value="InterPro"/>
</dbReference>
<dbReference type="HOGENOM" id="CLU_304813_0_0_0"/>
<dbReference type="InterPro" id="IPR001029">
    <property type="entry name" value="Flagellin_N"/>
</dbReference>
<evidence type="ECO:0000313" key="6">
    <source>
        <dbReference type="EMBL" id="EFQ23498.1"/>
    </source>
</evidence>
<dbReference type="Proteomes" id="UP000005096">
    <property type="component" value="Chromosome"/>
</dbReference>
<gene>
    <name evidence="6" type="ORF">Apau_1071</name>
</gene>
<dbReference type="PANTHER" id="PTHR42792">
    <property type="entry name" value="FLAGELLIN"/>
    <property type="match status" value="1"/>
</dbReference>
<name>E3CXD2_9BACT</name>
<dbReference type="EMBL" id="CM001022">
    <property type="protein sequence ID" value="EFQ23498.1"/>
    <property type="molecule type" value="Genomic_DNA"/>
</dbReference>
<comment type="subcellular location">
    <subcellularLocation>
        <location evidence="1">Bacterial flagellum</location>
    </subcellularLocation>
</comment>
<organism evidence="6 7">
    <name type="scientific">Aminomonas paucivorans DSM 12260</name>
    <dbReference type="NCBI Taxonomy" id="584708"/>
    <lineage>
        <taxon>Bacteria</taxon>
        <taxon>Thermotogati</taxon>
        <taxon>Synergistota</taxon>
        <taxon>Synergistia</taxon>
        <taxon>Synergistales</taxon>
        <taxon>Synergistaceae</taxon>
        <taxon>Aminomonas</taxon>
    </lineage>
</organism>
<evidence type="ECO:0000259" key="5">
    <source>
        <dbReference type="Pfam" id="PF00700"/>
    </source>
</evidence>
<keyword evidence="6" id="KW-0282">Flagellum</keyword>
<keyword evidence="6" id="KW-0969">Cilium</keyword>
<dbReference type="InterPro" id="IPR013384">
    <property type="entry name" value="Flagell_FlgL"/>
</dbReference>
<evidence type="ECO:0000256" key="1">
    <source>
        <dbReference type="ARBA" id="ARBA00004365"/>
    </source>
</evidence>
<dbReference type="GO" id="GO:0071973">
    <property type="term" value="P:bacterial-type flagellum-dependent cell motility"/>
    <property type="evidence" value="ECO:0007669"/>
    <property type="project" value="InterPro"/>
</dbReference>
<dbReference type="InterPro" id="IPR001492">
    <property type="entry name" value="Flagellin"/>
</dbReference>
<feature type="domain" description="Flagellin C-terminal" evidence="5">
    <location>
        <begin position="945"/>
        <end position="1020"/>
    </location>
</feature>
<evidence type="ECO:0000256" key="3">
    <source>
        <dbReference type="ARBA" id="ARBA00023143"/>
    </source>
</evidence>
<feature type="domain" description="Flagellin N-terminal" evidence="4">
    <location>
        <begin position="5"/>
        <end position="141"/>
    </location>
</feature>
<comment type="similarity">
    <text evidence="2">Belongs to the bacterial flagellin family.</text>
</comment>
<dbReference type="AlphaFoldDB" id="E3CXD2"/>
<evidence type="ECO:0000256" key="2">
    <source>
        <dbReference type="ARBA" id="ARBA00005709"/>
    </source>
</evidence>
<dbReference type="OrthoDB" id="9758307at2"/>
<dbReference type="GO" id="GO:0009424">
    <property type="term" value="C:bacterial-type flagellum hook"/>
    <property type="evidence" value="ECO:0007669"/>
    <property type="project" value="InterPro"/>
</dbReference>